<proteinExistence type="predicted"/>
<feature type="transmembrane region" description="Helical" evidence="1">
    <location>
        <begin position="54"/>
        <end position="75"/>
    </location>
</feature>
<feature type="signal peptide" evidence="2">
    <location>
        <begin position="1"/>
        <end position="20"/>
    </location>
</feature>
<dbReference type="Proteomes" id="UP001419268">
    <property type="component" value="Unassembled WGS sequence"/>
</dbReference>
<keyword evidence="4" id="KW-1185">Reference proteome</keyword>
<keyword evidence="1" id="KW-0472">Membrane</keyword>
<protein>
    <submittedName>
        <fullName evidence="3">Uncharacterized protein</fullName>
    </submittedName>
</protein>
<gene>
    <name evidence="3" type="ORF">Scep_030570</name>
</gene>
<reference evidence="3 4" key="1">
    <citation type="submission" date="2024-01" db="EMBL/GenBank/DDBJ databases">
        <title>Genome assemblies of Stephania.</title>
        <authorList>
            <person name="Yang L."/>
        </authorList>
    </citation>
    <scope>NUCLEOTIDE SEQUENCE [LARGE SCALE GENOMIC DNA]</scope>
    <source>
        <strain evidence="3">JXDWG</strain>
        <tissue evidence="3">Leaf</tissue>
    </source>
</reference>
<organism evidence="3 4">
    <name type="scientific">Stephania cephalantha</name>
    <dbReference type="NCBI Taxonomy" id="152367"/>
    <lineage>
        <taxon>Eukaryota</taxon>
        <taxon>Viridiplantae</taxon>
        <taxon>Streptophyta</taxon>
        <taxon>Embryophyta</taxon>
        <taxon>Tracheophyta</taxon>
        <taxon>Spermatophyta</taxon>
        <taxon>Magnoliopsida</taxon>
        <taxon>Ranunculales</taxon>
        <taxon>Menispermaceae</taxon>
        <taxon>Menispermoideae</taxon>
        <taxon>Cissampelideae</taxon>
        <taxon>Stephania</taxon>
    </lineage>
</organism>
<evidence type="ECO:0000256" key="1">
    <source>
        <dbReference type="SAM" id="Phobius"/>
    </source>
</evidence>
<dbReference type="AlphaFoldDB" id="A0AAP0E7I4"/>
<keyword evidence="2" id="KW-0732">Signal</keyword>
<keyword evidence="1" id="KW-1133">Transmembrane helix</keyword>
<keyword evidence="1" id="KW-0812">Transmembrane</keyword>
<comment type="caution">
    <text evidence="3">The sequence shown here is derived from an EMBL/GenBank/DDBJ whole genome shotgun (WGS) entry which is preliminary data.</text>
</comment>
<evidence type="ECO:0000313" key="3">
    <source>
        <dbReference type="EMBL" id="KAK9084099.1"/>
    </source>
</evidence>
<evidence type="ECO:0000256" key="2">
    <source>
        <dbReference type="SAM" id="SignalP"/>
    </source>
</evidence>
<accession>A0AAP0E7I4</accession>
<evidence type="ECO:0000313" key="4">
    <source>
        <dbReference type="Proteomes" id="UP001419268"/>
    </source>
</evidence>
<dbReference type="EMBL" id="JBBNAG010000013">
    <property type="protein sequence ID" value="KAK9084099.1"/>
    <property type="molecule type" value="Genomic_DNA"/>
</dbReference>
<name>A0AAP0E7I4_9MAGN</name>
<sequence>MHLSQFDFALLASLASTSIAQFEVSFTIHARASDGAPGGPSIVGYLLDYLNELWTQFHATGAISALISSILVFMFDVSVDFSQFLVVDDDFLFANACFECNSVQLQFELFCDFVP</sequence>
<feature type="chain" id="PRO_5042830651" evidence="2">
    <location>
        <begin position="21"/>
        <end position="115"/>
    </location>
</feature>